<protein>
    <submittedName>
        <fullName evidence="1">Uncharacterized protein</fullName>
    </submittedName>
</protein>
<reference evidence="1 2" key="1">
    <citation type="submission" date="2019-06" db="EMBL/GenBank/DDBJ databases">
        <title>Sequencing the genomes of 1000 actinobacteria strains.</title>
        <authorList>
            <person name="Klenk H.-P."/>
        </authorList>
    </citation>
    <scope>NUCLEOTIDE SEQUENCE [LARGE SCALE GENOMIC DNA]</scope>
    <source>
        <strain evidence="1 2">DSM 102131</strain>
    </source>
</reference>
<dbReference type="Proteomes" id="UP000319927">
    <property type="component" value="Unassembled WGS sequence"/>
</dbReference>
<evidence type="ECO:0000313" key="1">
    <source>
        <dbReference type="EMBL" id="TWG11855.1"/>
    </source>
</evidence>
<organism evidence="1 2">
    <name type="scientific">Micromonospora palomenae</name>
    <dbReference type="NCBI Taxonomy" id="1461247"/>
    <lineage>
        <taxon>Bacteria</taxon>
        <taxon>Bacillati</taxon>
        <taxon>Actinomycetota</taxon>
        <taxon>Actinomycetes</taxon>
        <taxon>Micromonosporales</taxon>
        <taxon>Micromonosporaceae</taxon>
        <taxon>Micromonospora</taxon>
    </lineage>
</organism>
<dbReference type="EMBL" id="VIXA01000004">
    <property type="protein sequence ID" value="TWG11855.1"/>
    <property type="molecule type" value="Genomic_DNA"/>
</dbReference>
<proteinExistence type="predicted"/>
<dbReference type="OrthoDB" id="4724472at2"/>
<dbReference type="AlphaFoldDB" id="A0A561VJQ1"/>
<evidence type="ECO:0000313" key="2">
    <source>
        <dbReference type="Proteomes" id="UP000319927"/>
    </source>
</evidence>
<keyword evidence="2" id="KW-1185">Reference proteome</keyword>
<gene>
    <name evidence="1" type="ORF">FHX75_14180</name>
</gene>
<name>A0A561VJQ1_9ACTN</name>
<comment type="caution">
    <text evidence="1">The sequence shown here is derived from an EMBL/GenBank/DDBJ whole genome shotgun (WGS) entry which is preliminary data.</text>
</comment>
<sequence length="134" mass="14168">MTSTSGVIRRLVGVYHADGGLRGELAYLVGKVRGTASCALCDVTHHGLGRKREWRDLQPELGVPMELVHLNERSPAVRAASEDRTPCVLAVTDGGLVVLLGPDELAALNGSVARFAEALRAAATLAGLRWDDVG</sequence>
<dbReference type="RefSeq" id="WP_154942903.1">
    <property type="nucleotide sequence ID" value="NZ_VIXA01000004.1"/>
</dbReference>
<accession>A0A561VJQ1</accession>